<comment type="subcellular location">
    <subcellularLocation>
        <location evidence="1">Membrane</location>
        <topology evidence="1">Multi-pass membrane protein</topology>
    </subcellularLocation>
</comment>
<dbReference type="GO" id="GO:0046677">
    <property type="term" value="P:response to antibiotic"/>
    <property type="evidence" value="ECO:0007669"/>
    <property type="project" value="UniProtKB-KW"/>
</dbReference>
<name>A0A6I4MLR5_9ACTN</name>
<dbReference type="PIRSF" id="PIRSF006648">
    <property type="entry name" value="DrrB"/>
    <property type="match status" value="1"/>
</dbReference>
<dbReference type="RefSeq" id="WP_151596210.1">
    <property type="nucleotide sequence ID" value="NZ_WBMS02000021.1"/>
</dbReference>
<accession>A0A6I4MLR5</accession>
<evidence type="ECO:0000256" key="6">
    <source>
        <dbReference type="SAM" id="Phobius"/>
    </source>
</evidence>
<keyword evidence="3 6" id="KW-1133">Transmembrane helix</keyword>
<organism evidence="8 9">
    <name type="scientific">Actinomadura physcomitrii</name>
    <dbReference type="NCBI Taxonomy" id="2650748"/>
    <lineage>
        <taxon>Bacteria</taxon>
        <taxon>Bacillati</taxon>
        <taxon>Actinomycetota</taxon>
        <taxon>Actinomycetes</taxon>
        <taxon>Streptosporangiales</taxon>
        <taxon>Thermomonosporaceae</taxon>
        <taxon>Actinomadura</taxon>
    </lineage>
</organism>
<dbReference type="InterPro" id="IPR013525">
    <property type="entry name" value="ABC2_TM"/>
</dbReference>
<dbReference type="Pfam" id="PF01061">
    <property type="entry name" value="ABC2_membrane"/>
    <property type="match status" value="1"/>
</dbReference>
<evidence type="ECO:0000259" key="7">
    <source>
        <dbReference type="Pfam" id="PF01061"/>
    </source>
</evidence>
<dbReference type="EMBL" id="WBMS02000021">
    <property type="protein sequence ID" value="MWA03669.1"/>
    <property type="molecule type" value="Genomic_DNA"/>
</dbReference>
<evidence type="ECO:0000256" key="5">
    <source>
        <dbReference type="ARBA" id="ARBA00023251"/>
    </source>
</evidence>
<comment type="caution">
    <text evidence="8">The sequence shown here is derived from an EMBL/GenBank/DDBJ whole genome shotgun (WGS) entry which is preliminary data.</text>
</comment>
<keyword evidence="4 6" id="KW-0472">Membrane</keyword>
<dbReference type="GO" id="GO:0043190">
    <property type="term" value="C:ATP-binding cassette (ABC) transporter complex"/>
    <property type="evidence" value="ECO:0007669"/>
    <property type="project" value="InterPro"/>
</dbReference>
<feature type="transmembrane region" description="Helical" evidence="6">
    <location>
        <begin position="207"/>
        <end position="228"/>
    </location>
</feature>
<protein>
    <submittedName>
        <fullName evidence="8">ABC transporter permease</fullName>
    </submittedName>
</protein>
<dbReference type="Proteomes" id="UP000462055">
    <property type="component" value="Unassembled WGS sequence"/>
</dbReference>
<gene>
    <name evidence="8" type="ORF">F8568_025455</name>
</gene>
<dbReference type="GO" id="GO:0140359">
    <property type="term" value="F:ABC-type transporter activity"/>
    <property type="evidence" value="ECO:0007669"/>
    <property type="project" value="InterPro"/>
</dbReference>
<keyword evidence="5" id="KW-0046">Antibiotic resistance</keyword>
<feature type="transmembrane region" description="Helical" evidence="6">
    <location>
        <begin position="154"/>
        <end position="173"/>
    </location>
</feature>
<dbReference type="AlphaFoldDB" id="A0A6I4MLR5"/>
<evidence type="ECO:0000256" key="3">
    <source>
        <dbReference type="ARBA" id="ARBA00022989"/>
    </source>
</evidence>
<feature type="transmembrane region" description="Helical" evidence="6">
    <location>
        <begin position="124"/>
        <end position="147"/>
    </location>
</feature>
<sequence>MPAYLRLELRRLARDGGYLMASLVVPVAIYLFLGQGSHGDLVQNLVGTAGFGALGVVVTNGTSIAEDRSRGWLRLLRLTPLSPLDVVVARGLCAMVLAVLPIALISLLGAFYKHVPLGAGEWVATLLALWFGIAPLALLGLSVGYLCEARMAQVVGTLVYVGLSLLGGLFVGLDSFPGWLRALAKFNPVYGYGEFTRKVGEGGAPPALSTFVLLAWTAAFAALAAFAYRRSGRYS</sequence>
<evidence type="ECO:0000256" key="1">
    <source>
        <dbReference type="ARBA" id="ARBA00004141"/>
    </source>
</evidence>
<evidence type="ECO:0000256" key="4">
    <source>
        <dbReference type="ARBA" id="ARBA00023136"/>
    </source>
</evidence>
<dbReference type="PANTHER" id="PTHR43027">
    <property type="entry name" value="DOXORUBICIN RESISTANCE ABC TRANSPORTER PERMEASE PROTEIN DRRC-RELATED"/>
    <property type="match status" value="1"/>
</dbReference>
<proteinExistence type="predicted"/>
<dbReference type="InterPro" id="IPR052902">
    <property type="entry name" value="ABC-2_transporter"/>
</dbReference>
<feature type="transmembrane region" description="Helical" evidence="6">
    <location>
        <begin position="45"/>
        <end position="65"/>
    </location>
</feature>
<feature type="transmembrane region" description="Helical" evidence="6">
    <location>
        <begin position="12"/>
        <end position="33"/>
    </location>
</feature>
<feature type="transmembrane region" description="Helical" evidence="6">
    <location>
        <begin position="86"/>
        <end position="112"/>
    </location>
</feature>
<feature type="domain" description="ABC-2 type transporter transmembrane" evidence="7">
    <location>
        <begin position="6"/>
        <end position="190"/>
    </location>
</feature>
<evidence type="ECO:0000256" key="2">
    <source>
        <dbReference type="ARBA" id="ARBA00022692"/>
    </source>
</evidence>
<evidence type="ECO:0000313" key="8">
    <source>
        <dbReference type="EMBL" id="MWA03669.1"/>
    </source>
</evidence>
<reference evidence="8" key="1">
    <citation type="submission" date="2019-12" db="EMBL/GenBank/DDBJ databases">
        <title>Actinomadura physcomitrii sp. nov., a novel actinomycete isolated from moss [Physcomitrium sphaericum (Ludw) Fuernr].</title>
        <authorList>
            <person name="Zhuang X."/>
        </authorList>
    </citation>
    <scope>NUCLEOTIDE SEQUENCE [LARGE SCALE GENOMIC DNA]</scope>
    <source>
        <strain evidence="8">LD22</strain>
    </source>
</reference>
<keyword evidence="2 6" id="KW-0812">Transmembrane</keyword>
<keyword evidence="9" id="KW-1185">Reference proteome</keyword>
<dbReference type="PANTHER" id="PTHR43027:SF1">
    <property type="entry name" value="DOXORUBICIN RESISTANCE ABC TRANSPORTER PERMEASE PROTEIN DRRC-RELATED"/>
    <property type="match status" value="1"/>
</dbReference>
<evidence type="ECO:0000313" key="9">
    <source>
        <dbReference type="Proteomes" id="UP000462055"/>
    </source>
</evidence>
<dbReference type="InterPro" id="IPR000412">
    <property type="entry name" value="ABC_2_transport"/>
</dbReference>